<dbReference type="AlphaFoldDB" id="A0A9Q1GR81"/>
<gene>
    <name evidence="2" type="ORF">Cgig2_006239</name>
</gene>
<accession>A0A9Q1GR81</accession>
<comment type="caution">
    <text evidence="2">The sequence shown here is derived from an EMBL/GenBank/DDBJ whole genome shotgun (WGS) entry which is preliminary data.</text>
</comment>
<evidence type="ECO:0000256" key="1">
    <source>
        <dbReference type="SAM" id="MobiDB-lite"/>
    </source>
</evidence>
<organism evidence="2 3">
    <name type="scientific">Carnegiea gigantea</name>
    <dbReference type="NCBI Taxonomy" id="171969"/>
    <lineage>
        <taxon>Eukaryota</taxon>
        <taxon>Viridiplantae</taxon>
        <taxon>Streptophyta</taxon>
        <taxon>Embryophyta</taxon>
        <taxon>Tracheophyta</taxon>
        <taxon>Spermatophyta</taxon>
        <taxon>Magnoliopsida</taxon>
        <taxon>eudicotyledons</taxon>
        <taxon>Gunneridae</taxon>
        <taxon>Pentapetalae</taxon>
        <taxon>Caryophyllales</taxon>
        <taxon>Cactineae</taxon>
        <taxon>Cactaceae</taxon>
        <taxon>Cactoideae</taxon>
        <taxon>Echinocereeae</taxon>
        <taxon>Carnegiea</taxon>
    </lineage>
</organism>
<evidence type="ECO:0000313" key="2">
    <source>
        <dbReference type="EMBL" id="KAJ8423660.1"/>
    </source>
</evidence>
<proteinExistence type="predicted"/>
<evidence type="ECO:0000313" key="3">
    <source>
        <dbReference type="Proteomes" id="UP001153076"/>
    </source>
</evidence>
<feature type="region of interest" description="Disordered" evidence="1">
    <location>
        <begin position="1"/>
        <end position="66"/>
    </location>
</feature>
<keyword evidence="3" id="KW-1185">Reference proteome</keyword>
<sequence length="159" mass="17681">MEKGLPNKLVDKVVEKRKSGKGHADKRLSEKAKSGIGKGDKPTQKSAAKGEENRKSSKQIAAKNAPRKDLQILQEELALKFEEGASKKRTYQKEFITRLTMCSFSSVLAQLNEAQAKAARSIGLASFLKIDLKQIPGKFFKWLVESNHPYAVCFMLLDG</sequence>
<feature type="compositionally biased region" description="Basic and acidic residues" evidence="1">
    <location>
        <begin position="1"/>
        <end position="55"/>
    </location>
</feature>
<dbReference type="EMBL" id="JAKOGI010001906">
    <property type="protein sequence ID" value="KAJ8423660.1"/>
    <property type="molecule type" value="Genomic_DNA"/>
</dbReference>
<reference evidence="2" key="1">
    <citation type="submission" date="2022-04" db="EMBL/GenBank/DDBJ databases">
        <title>Carnegiea gigantea Genome sequencing and assembly v2.</title>
        <authorList>
            <person name="Copetti D."/>
            <person name="Sanderson M.J."/>
            <person name="Burquez A."/>
            <person name="Wojciechowski M.F."/>
        </authorList>
    </citation>
    <scope>NUCLEOTIDE SEQUENCE</scope>
    <source>
        <strain evidence="2">SGP5-SGP5p</strain>
        <tissue evidence="2">Aerial part</tissue>
    </source>
</reference>
<protein>
    <submittedName>
        <fullName evidence="2">Uncharacterized protein</fullName>
    </submittedName>
</protein>
<dbReference type="Proteomes" id="UP001153076">
    <property type="component" value="Unassembled WGS sequence"/>
</dbReference>
<name>A0A9Q1GR81_9CARY</name>